<sequence>MFFDKPKEVACRKAAWFSTATILQRAIALELDVDSLDIEIASVHKYKHDINEGAELYLSDEHPNGSGLVNWANKHWSELIAGCIDPINHDKFSKLGRFLRDECKRAQTFGQEWRSPDLLLKGFRNRHLHPLIDWRLGLELLSVIRDANYIPGVTPYFEDWGLGLKSSQEEFAEIAKNYCSAFGDGNIIPITDGSYLHGWISEDGKTLDIVAHPLWQLDHQMRDEVSKSIITFARKQAFVKNVRLLDSFNLSRRMSWVRNNPSFFPEYEISFLVRVSVVIRIN</sequence>
<accession>A0ABT5FAY8</accession>
<dbReference type="RefSeq" id="WP_272180296.1">
    <property type="nucleotide sequence ID" value="NZ_JAQOMS010000002.1"/>
</dbReference>
<keyword evidence="2" id="KW-1185">Reference proteome</keyword>
<reference evidence="1 2" key="1">
    <citation type="submission" date="2023-01" db="EMBL/GenBank/DDBJ databases">
        <title>Psychrosphaera sp. nov., isolated from marine algae.</title>
        <authorList>
            <person name="Bayburt H."/>
            <person name="Choi B.J."/>
            <person name="Kim J.M."/>
            <person name="Choi D.G."/>
            <person name="Jeon C.O."/>
        </authorList>
    </citation>
    <scope>NUCLEOTIDE SEQUENCE [LARGE SCALE GENOMIC DNA]</scope>
    <source>
        <strain evidence="1 2">G1-22</strain>
    </source>
</reference>
<comment type="caution">
    <text evidence="1">The sequence shown here is derived from an EMBL/GenBank/DDBJ whole genome shotgun (WGS) entry which is preliminary data.</text>
</comment>
<protein>
    <submittedName>
        <fullName evidence="1">Uncharacterized protein</fullName>
    </submittedName>
</protein>
<dbReference type="Proteomes" id="UP001528411">
    <property type="component" value="Unassembled WGS sequence"/>
</dbReference>
<organism evidence="1 2">
    <name type="scientific">Psychrosphaera algicola</name>
    <dbReference type="NCBI Taxonomy" id="3023714"/>
    <lineage>
        <taxon>Bacteria</taxon>
        <taxon>Pseudomonadati</taxon>
        <taxon>Pseudomonadota</taxon>
        <taxon>Gammaproteobacteria</taxon>
        <taxon>Alteromonadales</taxon>
        <taxon>Pseudoalteromonadaceae</taxon>
        <taxon>Psychrosphaera</taxon>
    </lineage>
</organism>
<evidence type="ECO:0000313" key="2">
    <source>
        <dbReference type="Proteomes" id="UP001528411"/>
    </source>
</evidence>
<name>A0ABT5FAY8_9GAMM</name>
<dbReference type="EMBL" id="JAQOMS010000002">
    <property type="protein sequence ID" value="MDC2888713.1"/>
    <property type="molecule type" value="Genomic_DNA"/>
</dbReference>
<proteinExistence type="predicted"/>
<evidence type="ECO:0000313" key="1">
    <source>
        <dbReference type="EMBL" id="MDC2888713.1"/>
    </source>
</evidence>
<gene>
    <name evidence="1" type="ORF">PN838_07960</name>
</gene>